<organism evidence="3 4">
    <name type="scientific">Nitrososphaera gargensis (strain Ga9.2)</name>
    <dbReference type="NCBI Taxonomy" id="1237085"/>
    <lineage>
        <taxon>Archaea</taxon>
        <taxon>Nitrososphaerota</taxon>
        <taxon>Nitrososphaeria</taxon>
        <taxon>Nitrososphaerales</taxon>
        <taxon>Nitrososphaeraceae</taxon>
        <taxon>Nitrososphaera</taxon>
    </lineage>
</organism>
<protein>
    <submittedName>
        <fullName evidence="3">Type II secretion system-like protein E</fullName>
    </submittedName>
</protein>
<accession>K0IKM8</accession>
<reference evidence="3 4" key="1">
    <citation type="journal article" date="2012" name="Environ. Microbiol.">
        <title>The genome of the ammonia-oxidizing Candidatus Nitrososphaera gargensis: insights into metabolic versatility and environmental adaptations.</title>
        <authorList>
            <person name="Spang A."/>
            <person name="Poehlein A."/>
            <person name="Offre P."/>
            <person name="Zumbragel S."/>
            <person name="Haider S."/>
            <person name="Rychlik N."/>
            <person name="Nowka B."/>
            <person name="Schmeisser C."/>
            <person name="Lebedeva E.V."/>
            <person name="Rattei T."/>
            <person name="Bohm C."/>
            <person name="Schmid M."/>
            <person name="Galushko A."/>
            <person name="Hatzenpichler R."/>
            <person name="Weinmaier T."/>
            <person name="Daniel R."/>
            <person name="Schleper C."/>
            <person name="Spieck E."/>
            <person name="Streit W."/>
            <person name="Wagner M."/>
        </authorList>
    </citation>
    <scope>NUCLEOTIDE SEQUENCE [LARGE SCALE GENOMIC DNA]</scope>
    <source>
        <strain evidence="4">Ga9.2</strain>
    </source>
</reference>
<dbReference type="CDD" id="cd01130">
    <property type="entry name" value="VirB11-like_ATPase"/>
    <property type="match status" value="1"/>
</dbReference>
<dbReference type="SUPFAM" id="SSF52540">
    <property type="entry name" value="P-loop containing nucleoside triphosphate hydrolases"/>
    <property type="match status" value="1"/>
</dbReference>
<evidence type="ECO:0000259" key="2">
    <source>
        <dbReference type="Pfam" id="PF00437"/>
    </source>
</evidence>
<dbReference type="AlphaFoldDB" id="K0IKM8"/>
<dbReference type="RefSeq" id="WP_015020387.1">
    <property type="nucleotide sequence ID" value="NC_018719.1"/>
</dbReference>
<dbReference type="InterPro" id="IPR050921">
    <property type="entry name" value="T4SS_GSP_E_ATPase"/>
</dbReference>
<dbReference type="Proteomes" id="UP000008037">
    <property type="component" value="Chromosome"/>
</dbReference>
<dbReference type="InterPro" id="IPR001482">
    <property type="entry name" value="T2SS/T4SS_dom"/>
</dbReference>
<evidence type="ECO:0000256" key="1">
    <source>
        <dbReference type="ARBA" id="ARBA00006611"/>
    </source>
</evidence>
<dbReference type="GeneID" id="13794954"/>
<dbReference type="BioCyc" id="CNIT1237085:G1324-2935-MONOMER"/>
<dbReference type="InterPro" id="IPR027417">
    <property type="entry name" value="P-loop_NTPase"/>
</dbReference>
<dbReference type="Pfam" id="PF00437">
    <property type="entry name" value="T2SSE"/>
    <property type="match status" value="1"/>
</dbReference>
<comment type="similarity">
    <text evidence="1">Belongs to the GSP E family.</text>
</comment>
<dbReference type="EMBL" id="CP002408">
    <property type="protein sequence ID" value="AFU59853.1"/>
    <property type="molecule type" value="Genomic_DNA"/>
</dbReference>
<sequence>MTALRSFKIKLSNENKKKEDDDFITAFKESSFEETGLNAQLDKVAKYIDSISRSDASLGKVPEGYKNIQRYALVPPFCYVSILQNSEFSDIIYNVDELQLNEEEIKIYYSIKELLEKQIDSPRLLDNLEASFTAEVTRLLKEHFMGGKAQPVMLEKVKYYLKRDILGFGPIDPLFHDPFIEDITCGGPNKPIYVYHRRYEGLRTNIVFRDSEFLDGFVMKMVHRAGKHISAAHPIVDASLPGNHRLAALYKKEVTTMGSSFTIRKFREDPITIVDLINSDTLDIDIAAYIWFLLDNKKSLMVIGSTGGGKTTILNAVTGLINPSYKIFSVEDTAEINIPHENWFSLVSRASFGLESQGEVSLFDLLKSGMRHRPDYILVGEIRGEEAYVLFQALATGHGGMATMHADDSAAAIRRLMQKPMDIPQSYVPLMNCIINIKRVKLKSEQISGKAATRMMARRVTEVTEILPSSTPKSVFSWDPQYDGYLDSLKNSYQLPKIAEDTGLDMQDVANELSKRKTILTWLVNRGTRDYRSISKVIGMFNQEPERLMKKVESS</sequence>
<evidence type="ECO:0000313" key="4">
    <source>
        <dbReference type="Proteomes" id="UP000008037"/>
    </source>
</evidence>
<proteinExistence type="inferred from homology"/>
<evidence type="ECO:0000313" key="3">
    <source>
        <dbReference type="EMBL" id="AFU59853.1"/>
    </source>
</evidence>
<name>K0IKM8_NITGG</name>
<keyword evidence="4" id="KW-1185">Reference proteome</keyword>
<dbReference type="PANTHER" id="PTHR30486">
    <property type="entry name" value="TWITCHING MOTILITY PROTEIN PILT"/>
    <property type="match status" value="1"/>
</dbReference>
<dbReference type="OrthoDB" id="33500at2157"/>
<dbReference type="Gene3D" id="3.40.50.300">
    <property type="entry name" value="P-loop containing nucleotide triphosphate hydrolases"/>
    <property type="match status" value="1"/>
</dbReference>
<dbReference type="InParanoid" id="K0IKM8"/>
<gene>
    <name evidence="3" type="ordered locus">Ngar_c29350</name>
</gene>
<dbReference type="STRING" id="1237085.Ngar_c29350"/>
<dbReference type="Gene3D" id="3.30.450.380">
    <property type="match status" value="1"/>
</dbReference>
<feature type="domain" description="Bacterial type II secretion system protein E" evidence="2">
    <location>
        <begin position="168"/>
        <end position="418"/>
    </location>
</feature>
<dbReference type="PANTHER" id="PTHR30486:SF6">
    <property type="entry name" value="TYPE IV PILUS RETRACTATION ATPASE PILT"/>
    <property type="match status" value="1"/>
</dbReference>
<dbReference type="KEGG" id="nga:Ngar_c29350"/>
<dbReference type="HOGENOM" id="CLU_005379_2_2_2"/>
<dbReference type="GO" id="GO:0016887">
    <property type="term" value="F:ATP hydrolysis activity"/>
    <property type="evidence" value="ECO:0007669"/>
    <property type="project" value="InterPro"/>
</dbReference>